<reference evidence="4" key="1">
    <citation type="journal article" date="2019" name="Int. J. Syst. Evol. Microbiol.">
        <title>The Global Catalogue of Microorganisms (GCM) 10K type strain sequencing project: providing services to taxonomists for standard genome sequencing and annotation.</title>
        <authorList>
            <consortium name="The Broad Institute Genomics Platform"/>
            <consortium name="The Broad Institute Genome Sequencing Center for Infectious Disease"/>
            <person name="Wu L."/>
            <person name="Ma J."/>
        </authorList>
    </citation>
    <scope>NUCLEOTIDE SEQUENCE [LARGE SCALE GENOMIC DNA]</scope>
    <source>
        <strain evidence="4">JCM 31890</strain>
    </source>
</reference>
<dbReference type="InterPro" id="IPR002347">
    <property type="entry name" value="SDR_fam"/>
</dbReference>
<dbReference type="Gene3D" id="3.40.50.720">
    <property type="entry name" value="NAD(P)-binding Rossmann-like Domain"/>
    <property type="match status" value="1"/>
</dbReference>
<dbReference type="EMBL" id="BAABEX010000024">
    <property type="protein sequence ID" value="GAA4426052.1"/>
    <property type="molecule type" value="Genomic_DNA"/>
</dbReference>
<name>A0ABP8LAL8_9BURK</name>
<dbReference type="PANTHER" id="PTHR44196:SF1">
    <property type="entry name" value="DEHYDROGENASE_REDUCTASE SDR FAMILY MEMBER 7B"/>
    <property type="match status" value="1"/>
</dbReference>
<keyword evidence="2" id="KW-0560">Oxidoreductase</keyword>
<dbReference type="PANTHER" id="PTHR44196">
    <property type="entry name" value="DEHYDROGENASE/REDUCTASE SDR FAMILY MEMBER 7B"/>
    <property type="match status" value="1"/>
</dbReference>
<protein>
    <submittedName>
        <fullName evidence="3">SDR family NAD(P)-dependent oxidoreductase</fullName>
    </submittedName>
</protein>
<comment type="caution">
    <text evidence="3">The sequence shown here is derived from an EMBL/GenBank/DDBJ whole genome shotgun (WGS) entry which is preliminary data.</text>
</comment>
<proteinExistence type="inferred from homology"/>
<dbReference type="InterPro" id="IPR036291">
    <property type="entry name" value="NAD(P)-bd_dom_sf"/>
</dbReference>
<dbReference type="PRINTS" id="PR00081">
    <property type="entry name" value="GDHRDH"/>
</dbReference>
<dbReference type="Pfam" id="PF00106">
    <property type="entry name" value="adh_short"/>
    <property type="match status" value="1"/>
</dbReference>
<evidence type="ECO:0000313" key="3">
    <source>
        <dbReference type="EMBL" id="GAA4426052.1"/>
    </source>
</evidence>
<evidence type="ECO:0000313" key="4">
    <source>
        <dbReference type="Proteomes" id="UP001501788"/>
    </source>
</evidence>
<accession>A0ABP8LAL8</accession>
<dbReference type="Proteomes" id="UP001501788">
    <property type="component" value="Unassembled WGS sequence"/>
</dbReference>
<dbReference type="SUPFAM" id="SSF51735">
    <property type="entry name" value="NAD(P)-binding Rossmann-fold domains"/>
    <property type="match status" value="1"/>
</dbReference>
<evidence type="ECO:0000256" key="2">
    <source>
        <dbReference type="ARBA" id="ARBA00023002"/>
    </source>
</evidence>
<dbReference type="RefSeq" id="WP_345064645.1">
    <property type="nucleotide sequence ID" value="NZ_BAABEX010000024.1"/>
</dbReference>
<keyword evidence="4" id="KW-1185">Reference proteome</keyword>
<sequence>MSLNPPIRDWQGRRVWLIGASSGIGRATAALLHARGAQVVVSARNAEALQVFVAEHPGSQALPFDSADRAQVTEAAARVLAQGAPDLVCYCAGHYRDQRATEFDLQEMLRHEQVNYLGALHMLDAVLPPMVQAARAGQRAGHVSLISSVAGFRGLPKSLAYGPTKAALINLAEALYLDLHDLGMGVSVINPGFVATPLTAGNDFTMPALISPEAAAQAIVRGWEQGQFEIHFPKRFTRVMKLLRLMPYRWYFPAVRRFTGL</sequence>
<evidence type="ECO:0000256" key="1">
    <source>
        <dbReference type="ARBA" id="ARBA00006484"/>
    </source>
</evidence>
<comment type="similarity">
    <text evidence="1">Belongs to the short-chain dehydrogenases/reductases (SDR) family.</text>
</comment>
<gene>
    <name evidence="3" type="ORF">GCM10023090_21470</name>
</gene>
<organism evidence="3 4">
    <name type="scientific">Acidovorax lacteus</name>
    <dbReference type="NCBI Taxonomy" id="1924988"/>
    <lineage>
        <taxon>Bacteria</taxon>
        <taxon>Pseudomonadati</taxon>
        <taxon>Pseudomonadota</taxon>
        <taxon>Betaproteobacteria</taxon>
        <taxon>Burkholderiales</taxon>
        <taxon>Comamonadaceae</taxon>
        <taxon>Acidovorax</taxon>
    </lineage>
</organism>